<evidence type="ECO:0000259" key="17">
    <source>
        <dbReference type="PROSITE" id="PS50198"/>
    </source>
</evidence>
<keyword evidence="4" id="KW-0997">Cell inner membrane</keyword>
<feature type="transmembrane region" description="Helical" evidence="16">
    <location>
        <begin position="12"/>
        <end position="30"/>
    </location>
</feature>
<dbReference type="InterPro" id="IPR046357">
    <property type="entry name" value="PPIase_dom_sf"/>
</dbReference>
<evidence type="ECO:0000256" key="7">
    <source>
        <dbReference type="ARBA" id="ARBA00023136"/>
    </source>
</evidence>
<evidence type="ECO:0000313" key="19">
    <source>
        <dbReference type="Proteomes" id="UP001201985"/>
    </source>
</evidence>
<evidence type="ECO:0000256" key="12">
    <source>
        <dbReference type="ARBA" id="ARBA00040743"/>
    </source>
</evidence>
<keyword evidence="19" id="KW-1185">Reference proteome</keyword>
<evidence type="ECO:0000256" key="1">
    <source>
        <dbReference type="ARBA" id="ARBA00004382"/>
    </source>
</evidence>
<dbReference type="SUPFAM" id="SSF109998">
    <property type="entry name" value="Triger factor/SurA peptide-binding domain-like"/>
    <property type="match status" value="1"/>
</dbReference>
<feature type="compositionally biased region" description="Low complexity" evidence="15">
    <location>
        <begin position="537"/>
        <end position="546"/>
    </location>
</feature>
<reference evidence="18 19" key="1">
    <citation type="submission" date="2022-03" db="EMBL/GenBank/DDBJ databases">
        <title>Complete genome analysis of Roseomonas KG 17.1 : a prolific producer of plant growth promoters.</title>
        <authorList>
            <person name="Saadouli I."/>
            <person name="Najjari A."/>
            <person name="Mosbah A."/>
            <person name="Ouzari H.I."/>
        </authorList>
    </citation>
    <scope>NUCLEOTIDE SEQUENCE [LARGE SCALE GENOMIC DNA]</scope>
    <source>
        <strain evidence="18 19">KG17-1</strain>
    </source>
</reference>
<accession>A0ABS9W2U2</accession>
<feature type="region of interest" description="Disordered" evidence="15">
    <location>
        <begin position="517"/>
        <end position="553"/>
    </location>
</feature>
<dbReference type="Pfam" id="PF13145">
    <property type="entry name" value="Rotamase_2"/>
    <property type="match status" value="1"/>
</dbReference>
<dbReference type="InterPro" id="IPR027304">
    <property type="entry name" value="Trigger_fact/SurA_dom_sf"/>
</dbReference>
<organism evidence="18 19">
    <name type="scientific">Teichococcus vastitatis</name>
    <dbReference type="NCBI Taxonomy" id="2307076"/>
    <lineage>
        <taxon>Bacteria</taxon>
        <taxon>Pseudomonadati</taxon>
        <taxon>Pseudomonadota</taxon>
        <taxon>Alphaproteobacteria</taxon>
        <taxon>Acetobacterales</taxon>
        <taxon>Roseomonadaceae</taxon>
        <taxon>Roseomonas</taxon>
    </lineage>
</organism>
<protein>
    <recommendedName>
        <fullName evidence="2">Parvulin-like PPIase</fullName>
    </recommendedName>
    <alternativeName>
        <fullName evidence="9">Peptidyl-prolyl cis-trans isomerase plp</fullName>
    </alternativeName>
    <alternativeName>
        <fullName evidence="12">Periplasmic chaperone PpiD</fullName>
    </alternativeName>
    <alternativeName>
        <fullName evidence="13">Periplasmic folding chaperone</fullName>
    </alternativeName>
    <alternativeName>
        <fullName evidence="10">Rotamase plp</fullName>
    </alternativeName>
</protein>
<evidence type="ECO:0000256" key="6">
    <source>
        <dbReference type="ARBA" id="ARBA00022989"/>
    </source>
</evidence>
<dbReference type="PANTHER" id="PTHR47529">
    <property type="entry name" value="PEPTIDYL-PROLYL CIS-TRANS ISOMERASE D"/>
    <property type="match status" value="1"/>
</dbReference>
<dbReference type="Proteomes" id="UP001201985">
    <property type="component" value="Unassembled WGS sequence"/>
</dbReference>
<comment type="subcellular location">
    <subcellularLocation>
        <location evidence="1">Cell inner membrane</location>
        <topology evidence="1">Single-pass type II membrane protein</topology>
        <orientation evidence="1">Periplasmic side</orientation>
    </subcellularLocation>
</comment>
<dbReference type="Gene3D" id="3.10.50.40">
    <property type="match status" value="1"/>
</dbReference>
<evidence type="ECO:0000256" key="5">
    <source>
        <dbReference type="ARBA" id="ARBA00022692"/>
    </source>
</evidence>
<evidence type="ECO:0000256" key="16">
    <source>
        <dbReference type="SAM" id="Phobius"/>
    </source>
</evidence>
<evidence type="ECO:0000256" key="10">
    <source>
        <dbReference type="ARBA" id="ARBA00031484"/>
    </source>
</evidence>
<dbReference type="PROSITE" id="PS50198">
    <property type="entry name" value="PPIC_PPIASE_2"/>
    <property type="match status" value="1"/>
</dbReference>
<keyword evidence="14" id="KW-0697">Rotamase</keyword>
<evidence type="ECO:0000256" key="13">
    <source>
        <dbReference type="ARBA" id="ARBA00042775"/>
    </source>
</evidence>
<sequence length="638" mass="68479">MLTALRRLTGTWFAKVLFVLLILSFAIWGIEDIVRNFGRDSAVARVGGEPIELPEAQQAARREITRIQRQLGGAMEITPQMSGAIARQAVESLVLERMQRQEAERLNLAAPETAVRDYVFSIPAFQGVNGRFSRPTFDGFLRNNGLTEQNFLALLRADLERQQMVGAVRAGAAGPDTLTRPLLAWERERRVADLVILPLAAAPEPPAPTEEQLTRYHENNPDRFSAPEYRRYTLAVLSPETLASEIQPTDDELRAAYEARRDQFETPERRSLEQAVLQSEEAAGALAEQWRGGAEFAAITEAAQQAGGQAVSLGTVDRSGLPVPELATAAFALSDGAISDPVQSPFGWHVIKVTGIEPGSARGFEAAKAEVAAAVRQERAADIAYERANQVEDALAGGATLAEVAPRFGLALAEVTTDSNGRAPDGQEAALPLSGEPRNMALRAIFAAPQGEAPRLAEAGQAALFAFSVEEVKPPALRPFAEVADAVRAAWAADARRRSQEERAAALLAAVKGGKPLPEAAREAGLQPRRTPPFGRNPAPQGQNPGQPQPVPPELLQPVFAAAPGEATMAETVEGFAVAQLVEILPFNPDADALALGQVRGAVEQAMLGDLEQQYLAALRARAEVTYNEQVLGQVTAR</sequence>
<feature type="domain" description="PpiC" evidence="17">
    <location>
        <begin position="267"/>
        <end position="355"/>
    </location>
</feature>
<evidence type="ECO:0000256" key="2">
    <source>
        <dbReference type="ARBA" id="ARBA00018370"/>
    </source>
</evidence>
<comment type="caution">
    <text evidence="18">The sequence shown here is derived from an EMBL/GenBank/DDBJ whole genome shotgun (WGS) entry which is preliminary data.</text>
</comment>
<name>A0ABS9W2U2_9PROT</name>
<proteinExistence type="inferred from homology"/>
<evidence type="ECO:0000256" key="3">
    <source>
        <dbReference type="ARBA" id="ARBA00022475"/>
    </source>
</evidence>
<dbReference type="InterPro" id="IPR052029">
    <property type="entry name" value="PpiD_chaperone"/>
</dbReference>
<gene>
    <name evidence="18" type="ORF">MON41_05735</name>
</gene>
<dbReference type="RefSeq" id="WP_241792626.1">
    <property type="nucleotide sequence ID" value="NZ_JALBUU010000004.1"/>
</dbReference>
<keyword evidence="14" id="KW-0413">Isomerase</keyword>
<evidence type="ECO:0000313" key="18">
    <source>
        <dbReference type="EMBL" id="MCI0753265.1"/>
    </source>
</evidence>
<dbReference type="Pfam" id="PF13624">
    <property type="entry name" value="SurA_N_3"/>
    <property type="match status" value="1"/>
</dbReference>
<evidence type="ECO:0000256" key="15">
    <source>
        <dbReference type="SAM" id="MobiDB-lite"/>
    </source>
</evidence>
<evidence type="ECO:0000256" key="8">
    <source>
        <dbReference type="ARBA" id="ARBA00023186"/>
    </source>
</evidence>
<dbReference type="InterPro" id="IPR000297">
    <property type="entry name" value="PPIase_PpiC"/>
</dbReference>
<dbReference type="SUPFAM" id="SSF54534">
    <property type="entry name" value="FKBP-like"/>
    <property type="match status" value="1"/>
</dbReference>
<keyword evidence="6 16" id="KW-1133">Transmembrane helix</keyword>
<keyword evidence="7 16" id="KW-0472">Membrane</keyword>
<evidence type="ECO:0000256" key="4">
    <source>
        <dbReference type="ARBA" id="ARBA00022519"/>
    </source>
</evidence>
<dbReference type="EMBL" id="JALBUU010000004">
    <property type="protein sequence ID" value="MCI0753265.1"/>
    <property type="molecule type" value="Genomic_DNA"/>
</dbReference>
<comment type="similarity">
    <text evidence="11">Belongs to the PpiD chaperone family.</text>
</comment>
<dbReference type="Gene3D" id="1.10.4030.10">
    <property type="entry name" value="Porin chaperone SurA, peptide-binding domain"/>
    <property type="match status" value="1"/>
</dbReference>
<evidence type="ECO:0000256" key="9">
    <source>
        <dbReference type="ARBA" id="ARBA00030642"/>
    </source>
</evidence>
<evidence type="ECO:0000256" key="14">
    <source>
        <dbReference type="PROSITE-ProRule" id="PRU00278"/>
    </source>
</evidence>
<evidence type="ECO:0000256" key="11">
    <source>
        <dbReference type="ARBA" id="ARBA00038408"/>
    </source>
</evidence>
<keyword evidence="8" id="KW-0143">Chaperone</keyword>
<keyword evidence="3" id="KW-1003">Cell membrane</keyword>
<keyword evidence="5 16" id="KW-0812">Transmembrane</keyword>
<dbReference type="PANTHER" id="PTHR47529:SF1">
    <property type="entry name" value="PERIPLASMIC CHAPERONE PPID"/>
    <property type="match status" value="1"/>
</dbReference>